<gene>
    <name evidence="2" type="ORF">SAMN05444277_101594</name>
</gene>
<dbReference type="Gene3D" id="2.60.120.560">
    <property type="entry name" value="Exo-inulinase, domain 1"/>
    <property type="match status" value="1"/>
</dbReference>
<name>A0A1I5S6W5_9BACT</name>
<accession>A0A1I5S6W5</accession>
<dbReference type="OrthoDB" id="659240at2"/>
<dbReference type="InterPro" id="IPR010496">
    <property type="entry name" value="AL/BT2_dom"/>
</dbReference>
<dbReference type="STRING" id="1465490.SAMN05444277_101594"/>
<proteinExistence type="predicted"/>
<dbReference type="RefSeq" id="WP_090654310.1">
    <property type="nucleotide sequence ID" value="NZ_FOXQ01000001.1"/>
</dbReference>
<dbReference type="EMBL" id="FOXQ01000001">
    <property type="protein sequence ID" value="SFP65986.1"/>
    <property type="molecule type" value="Genomic_DNA"/>
</dbReference>
<evidence type="ECO:0000313" key="2">
    <source>
        <dbReference type="EMBL" id="SFP65986.1"/>
    </source>
</evidence>
<evidence type="ECO:0000259" key="1">
    <source>
        <dbReference type="Pfam" id="PF06439"/>
    </source>
</evidence>
<dbReference type="Pfam" id="PF06439">
    <property type="entry name" value="3keto-disac_hyd"/>
    <property type="match status" value="1"/>
</dbReference>
<dbReference type="GO" id="GO:0016787">
    <property type="term" value="F:hydrolase activity"/>
    <property type="evidence" value="ECO:0007669"/>
    <property type="project" value="InterPro"/>
</dbReference>
<keyword evidence="3" id="KW-1185">Reference proteome</keyword>
<evidence type="ECO:0000313" key="3">
    <source>
        <dbReference type="Proteomes" id="UP000199031"/>
    </source>
</evidence>
<sequence>MNIKTIIAGLTVIIFYIACSPKVQEQNTLTEQEQKDGWKLLFNGKDLTGWHSYLQKQPGKSWQVEDGAIYLNKDSNSVYEDFADLTSDEEFENFDLKLEFKTDTCANSGVLFYVHEAPEYQNTWETGPEMQIDDVVCGPDHLSKMNRMGTLYDLYPVDSEYVGSSGKWYQYEIIANNGHLQLFEEGHKVVDATMWDDHWKELIAAVKFKDMPGFGTFKKGHIAFQGTENGKIWFRNIKIKQL</sequence>
<organism evidence="2 3">
    <name type="scientific">Parafilimonas terrae</name>
    <dbReference type="NCBI Taxonomy" id="1465490"/>
    <lineage>
        <taxon>Bacteria</taxon>
        <taxon>Pseudomonadati</taxon>
        <taxon>Bacteroidota</taxon>
        <taxon>Chitinophagia</taxon>
        <taxon>Chitinophagales</taxon>
        <taxon>Chitinophagaceae</taxon>
        <taxon>Parafilimonas</taxon>
    </lineage>
</organism>
<feature type="domain" description="3-keto-alpha-glucoside-1,2-lyase/3-keto-2-hydroxy-glucal hydratase" evidence="1">
    <location>
        <begin position="37"/>
        <end position="240"/>
    </location>
</feature>
<dbReference type="AlphaFoldDB" id="A0A1I5S6W5"/>
<protein>
    <recommendedName>
        <fullName evidence="1">3-keto-alpha-glucoside-1,2-lyase/3-keto-2-hydroxy-glucal hydratase domain-containing protein</fullName>
    </recommendedName>
</protein>
<reference evidence="2 3" key="1">
    <citation type="submission" date="2016-10" db="EMBL/GenBank/DDBJ databases">
        <authorList>
            <person name="de Groot N.N."/>
        </authorList>
    </citation>
    <scope>NUCLEOTIDE SEQUENCE [LARGE SCALE GENOMIC DNA]</scope>
    <source>
        <strain evidence="2 3">DSM 28286</strain>
    </source>
</reference>
<dbReference type="Proteomes" id="UP000199031">
    <property type="component" value="Unassembled WGS sequence"/>
</dbReference>